<dbReference type="PANTHER" id="PTHR43364">
    <property type="entry name" value="NADH-SPECIFIC METHYLGLYOXAL REDUCTASE-RELATED"/>
    <property type="match status" value="1"/>
</dbReference>
<dbReference type="InterPro" id="IPR036812">
    <property type="entry name" value="NAD(P)_OxRdtase_dom_sf"/>
</dbReference>
<dbReference type="Gene3D" id="3.20.20.100">
    <property type="entry name" value="NADP-dependent oxidoreductase domain"/>
    <property type="match status" value="1"/>
</dbReference>
<evidence type="ECO:0000313" key="3">
    <source>
        <dbReference type="Proteomes" id="UP000197446"/>
    </source>
</evidence>
<dbReference type="EMBL" id="NISI01000007">
    <property type="protein sequence ID" value="OWR02798.1"/>
    <property type="molecule type" value="Genomic_DNA"/>
</dbReference>
<name>A0A254NBL6_9BURK</name>
<evidence type="ECO:0000313" key="2">
    <source>
        <dbReference type="EMBL" id="OWR02798.1"/>
    </source>
</evidence>
<dbReference type="OrthoDB" id="9768793at2"/>
<dbReference type="GO" id="GO:0005829">
    <property type="term" value="C:cytosol"/>
    <property type="evidence" value="ECO:0007669"/>
    <property type="project" value="TreeGrafter"/>
</dbReference>
<evidence type="ECO:0000259" key="1">
    <source>
        <dbReference type="Pfam" id="PF00248"/>
    </source>
</evidence>
<dbReference type="CDD" id="cd19092">
    <property type="entry name" value="AKR_BsYcsN_EcYdhF-like"/>
    <property type="match status" value="1"/>
</dbReference>
<gene>
    <name evidence="2" type="ORF">CDO81_18420</name>
</gene>
<accession>A0A254NBL6</accession>
<organism evidence="2 3">
    <name type="scientific">Roseateles puraquae</name>
    <dbReference type="NCBI Taxonomy" id="431059"/>
    <lineage>
        <taxon>Bacteria</taxon>
        <taxon>Pseudomonadati</taxon>
        <taxon>Pseudomonadota</taxon>
        <taxon>Betaproteobacteria</taxon>
        <taxon>Burkholderiales</taxon>
        <taxon>Sphaerotilaceae</taxon>
        <taxon>Roseateles</taxon>
    </lineage>
</organism>
<dbReference type="RefSeq" id="WP_088484686.1">
    <property type="nucleotide sequence ID" value="NZ_JBCNLH010000007.1"/>
</dbReference>
<dbReference type="PANTHER" id="PTHR43364:SF1">
    <property type="entry name" value="OXIDOREDUCTASE YDHF"/>
    <property type="match status" value="1"/>
</dbReference>
<sequence length="320" mass="34706">MPAALPLRTHFIDASPLVYGCMALGGDWNGGPITEGDIAQAHAAIDAALDIGITLFDHADIYRRGKAEAVFGEVLRRNPSLRQRLRLQSKCGIRFADEHHVGRFDLSADWIEASVNGSLQRLGVERLDILLLHRPDALMEPAEIAHAFARLKAAGKVSHLGVSNMHAGQMRWLQSALGEPLVVNQLELSLAKLDAFDAGTTFNDPQAVSRPGAAAWAGTLEYAQQHGVQLQAWGSLAQGRFNDRAASPAAQAVHEIAEAHRTTPNAVLLAWLLRHPAGIQPVIGTGNADRIRACADATRITLSREEWYRLYVTARGQALP</sequence>
<proteinExistence type="predicted"/>
<keyword evidence="3" id="KW-1185">Reference proteome</keyword>
<dbReference type="Pfam" id="PF00248">
    <property type="entry name" value="Aldo_ket_red"/>
    <property type="match status" value="1"/>
</dbReference>
<reference evidence="2 3" key="1">
    <citation type="journal article" date="2007" name="Int. J. Syst. Evol. Microbiol.">
        <title>Description of Pelomonas aquatica sp. nov. and Pelomonas puraquae sp. nov., isolated from industrial and haemodialysis water.</title>
        <authorList>
            <person name="Gomila M."/>
            <person name="Bowien B."/>
            <person name="Falsen E."/>
            <person name="Moore E.R."/>
            <person name="Lalucat J."/>
        </authorList>
    </citation>
    <scope>NUCLEOTIDE SEQUENCE [LARGE SCALE GENOMIC DNA]</scope>
    <source>
        <strain evidence="2 3">CCUG 52769</strain>
    </source>
</reference>
<dbReference type="SUPFAM" id="SSF51430">
    <property type="entry name" value="NAD(P)-linked oxidoreductase"/>
    <property type="match status" value="1"/>
</dbReference>
<dbReference type="InterPro" id="IPR050523">
    <property type="entry name" value="AKR_Detox_Biosynth"/>
</dbReference>
<comment type="caution">
    <text evidence="2">The sequence shown here is derived from an EMBL/GenBank/DDBJ whole genome shotgun (WGS) entry which is preliminary data.</text>
</comment>
<dbReference type="AlphaFoldDB" id="A0A254NBL6"/>
<protein>
    <submittedName>
        <fullName evidence="2">Aldo/keto reductase</fullName>
    </submittedName>
</protein>
<dbReference type="InterPro" id="IPR023210">
    <property type="entry name" value="NADP_OxRdtase_dom"/>
</dbReference>
<dbReference type="Proteomes" id="UP000197446">
    <property type="component" value="Unassembled WGS sequence"/>
</dbReference>
<feature type="domain" description="NADP-dependent oxidoreductase" evidence="1">
    <location>
        <begin position="16"/>
        <end position="309"/>
    </location>
</feature>